<dbReference type="Gene3D" id="3.40.50.1460">
    <property type="match status" value="1"/>
</dbReference>
<dbReference type="GO" id="GO:0016788">
    <property type="term" value="F:hydrolase activity, acting on ester bonds"/>
    <property type="evidence" value="ECO:0007669"/>
    <property type="project" value="UniProtKB-ARBA"/>
</dbReference>
<dbReference type="SUPFAM" id="SSF52266">
    <property type="entry name" value="SGNH hydrolase"/>
    <property type="match status" value="1"/>
</dbReference>
<organism evidence="2 3">
    <name type="scientific">Persicitalea jodogahamensis</name>
    <dbReference type="NCBI Taxonomy" id="402147"/>
    <lineage>
        <taxon>Bacteria</taxon>
        <taxon>Pseudomonadati</taxon>
        <taxon>Bacteroidota</taxon>
        <taxon>Cytophagia</taxon>
        <taxon>Cytophagales</taxon>
        <taxon>Spirosomataceae</taxon>
        <taxon>Persicitalea</taxon>
    </lineage>
</organism>
<dbReference type="CDD" id="cd00229">
    <property type="entry name" value="SGNH_hydrolase"/>
    <property type="match status" value="1"/>
</dbReference>
<name>A0A8J3D4J4_9BACT</name>
<dbReference type="SUPFAM" id="SSF52129">
    <property type="entry name" value="Caspase-like"/>
    <property type="match status" value="1"/>
</dbReference>
<dbReference type="GO" id="GO:0005737">
    <property type="term" value="C:cytoplasm"/>
    <property type="evidence" value="ECO:0007669"/>
    <property type="project" value="TreeGrafter"/>
</dbReference>
<dbReference type="Proteomes" id="UP000598271">
    <property type="component" value="Unassembled WGS sequence"/>
</dbReference>
<accession>A0A8J3D4J4</accession>
<reference evidence="2 3" key="1">
    <citation type="journal article" date="2014" name="Int. J. Syst. Evol. Microbiol.">
        <title>Complete genome sequence of Corynebacterium casei LMG S-19264T (=DSM 44701T), isolated from a smear-ripened cheese.</title>
        <authorList>
            <consortium name="US DOE Joint Genome Institute (JGI-PGF)"/>
            <person name="Walter F."/>
            <person name="Albersmeier A."/>
            <person name="Kalinowski J."/>
            <person name="Ruckert C."/>
        </authorList>
    </citation>
    <scope>NUCLEOTIDE SEQUENCE [LARGE SCALE GENOMIC DNA]</scope>
    <source>
        <strain evidence="2 3">KCTC 12866</strain>
    </source>
</reference>
<dbReference type="EMBL" id="BMXF01000001">
    <property type="protein sequence ID" value="GHB53270.1"/>
    <property type="molecule type" value="Genomic_DNA"/>
</dbReference>
<dbReference type="Pfam" id="PF00656">
    <property type="entry name" value="Peptidase_C14"/>
    <property type="match status" value="1"/>
</dbReference>
<proteinExistence type="predicted"/>
<dbReference type="RefSeq" id="WP_189562543.1">
    <property type="nucleotide sequence ID" value="NZ_BMXF01000001.1"/>
</dbReference>
<feature type="domain" description="Peptidase C14 caspase" evidence="1">
    <location>
        <begin position="5"/>
        <end position="269"/>
    </location>
</feature>
<keyword evidence="3" id="KW-1185">Reference proteome</keyword>
<dbReference type="GO" id="GO:0004197">
    <property type="term" value="F:cysteine-type endopeptidase activity"/>
    <property type="evidence" value="ECO:0007669"/>
    <property type="project" value="InterPro"/>
</dbReference>
<dbReference type="InterPro" id="IPR050452">
    <property type="entry name" value="Metacaspase"/>
</dbReference>
<evidence type="ECO:0000313" key="2">
    <source>
        <dbReference type="EMBL" id="GHB53270.1"/>
    </source>
</evidence>
<dbReference type="InterPro" id="IPR029030">
    <property type="entry name" value="Caspase-like_dom_sf"/>
</dbReference>
<sequence>MKKVFALLVGINDYDRVGKLHGCLNDVKAVRNYLEHGADFDVEIKELTDQAATRAGVADGFQTFLSQAGQDDTVLFYYSGHGTQERAASLWDETDGALECLVCYDGGAGSTPDFLLTDKELRYLIHELSQSTQAHIVTIFDCCHSGDNTRNAALVGASYDETRERRVTDKAGRAFPQRMWSQFLFSDTIQEADVRNRKPAEFLPQGTHVQMAACESSQVALEVAREGVFTKTLLKTLTDCGGNITYNTLRSRIRQYMRAGFEQTPRIYMPLDAENLLRRGFLNQTVDPQKMICEATRNKQEGWQLNVGAIHGMKADSQVTLFDPRNREKTHAAKVRKGGVFVDYTLLDVAGLDTSAMYKAEVEGLMTQELVLELKNYDGNPREVGQLTKELEANASGGFAFGGEQEAVETEKDNGQSQPADYTFHVRSGEVYLTKPGDPYRPLIRPVLYLEDEEHTAILGTLRHVSRWHFIKNLQNEDLPESFPAQPLKIELSRVMADGTSTSVPLANDTAELDYEKSGRSWKGTLQVKITNTTAQDLYACAAYLSKEFQCFLDFLPQRVQLLEAGKSLFLGPNGKDRIALKLGKVEQEYNWPQVVEAFKFIVSTVEFDAEALTLDALPGPLTTDDLEKSRGGKAKGLVTEEDEPLEFSGWLTQTLHLVFKNPVYNRIPAKTLEALLEWDETTYFAAGLFCKVELDETGQPTVWKLKKGLVVPEDEKGLFDDIKLRLGNWIETRQRRKRYRNLKKDPNRLRIVAEGDSWFQYPIILQDTLDQLYKCYAIRSFAEAGDTLENYLKKKEYLDAIEEEDVRFFLVSGGGNDVLGDQFQYFLRETPDNTDDTPRKYLNQKMFDQLDKLDALYTQMFNELFARYPDLHILVHCYDYLIPVDTDIPANKKKSSWTGKHMIKKGIVPQEEREKLIRYIVDEFAGRLTALAQKSEFKDRVTFVDTRGLVDRQSWFDEIHPTNAGYQIVADKFIGAIERIKSQKKKSINDLLIDAGSLSRNELLEFLRYNQPTEAGKIVLGEYFFEVQEIKQALQEKEPVMFEAGQDGAGTADAGELQKMVFWPMRAEAQMAGAEESEPAEAPPMHAEPSPRPIVIDLEAVEFHQEAPSVFRAGQLDYDIPDVMQQNQPVVCVIRIGGAELALEDIKISAESTHASIKITDEMSVRLVDISNGLNFSIAPISTERQAISKGDFTEWKISVTALKAGTFPLFLRVSAHFDGKTDDMEVLEKSVRVNGDPNVSIQEIARQIKKKIIFMAADSKSGLLLGRESNKIREELLMSSLRDEFLYTTLFEVTGFDFSRTLLREKPTIVHFSGHGSSEGIYLVNEHEVPQLAPTKALKKLFGVMGKVLKIECVILNACFSQTQADEVAKSIPVVVGTRSKIGDDEAINFSIGFYQGLGAGLTYEDAYELGRVQVSFNTDDDEAEDILTLLKKSV</sequence>
<evidence type="ECO:0000313" key="3">
    <source>
        <dbReference type="Proteomes" id="UP000598271"/>
    </source>
</evidence>
<dbReference type="Gene3D" id="3.40.50.1110">
    <property type="entry name" value="SGNH hydrolase"/>
    <property type="match status" value="1"/>
</dbReference>
<dbReference type="InterPro" id="IPR011600">
    <property type="entry name" value="Pept_C14_caspase"/>
</dbReference>
<dbReference type="GO" id="GO:0006508">
    <property type="term" value="P:proteolysis"/>
    <property type="evidence" value="ECO:0007669"/>
    <property type="project" value="InterPro"/>
</dbReference>
<evidence type="ECO:0000259" key="1">
    <source>
        <dbReference type="Pfam" id="PF00656"/>
    </source>
</evidence>
<gene>
    <name evidence="2" type="ORF">GCM10007390_02510</name>
</gene>
<protein>
    <recommendedName>
        <fullName evidence="1">Peptidase C14 caspase domain-containing protein</fullName>
    </recommendedName>
</protein>
<dbReference type="InterPro" id="IPR036514">
    <property type="entry name" value="SGNH_hydro_sf"/>
</dbReference>
<comment type="caution">
    <text evidence="2">The sequence shown here is derived from an EMBL/GenBank/DDBJ whole genome shotgun (WGS) entry which is preliminary data.</text>
</comment>
<dbReference type="PANTHER" id="PTHR48104:SF30">
    <property type="entry name" value="METACASPASE-1"/>
    <property type="match status" value="1"/>
</dbReference>
<dbReference type="PANTHER" id="PTHR48104">
    <property type="entry name" value="METACASPASE-4"/>
    <property type="match status" value="1"/>
</dbReference>